<sequence length="268" mass="30381">MQLTPAQGAAAAQASDPDQRSRSFTSSCIHTRRSSPVSNLPLSKKWQRHKQPAPSEEQQQYVASPDPRSSSHMSSLALPRNRSQMNTPPSSKEQQPCSVYTHMRRSSLVISPPLSKEQQLCKQPLPPARGDTTAANSTHQRSCCQLRNSHFCDHPRSYHSLRSHGHPRSSPCTIRHLDQFVRPKMGRQRNPQRNEKEGSPEKQLSDTEACNMSEKEFRLRIVECINRMEEKINNLCKNQEEMKSDIAAIKNTMESFKSRLGKVEGGRN</sequence>
<protein>
    <submittedName>
        <fullName evidence="2">Uncharacterized protein</fullName>
    </submittedName>
</protein>
<evidence type="ECO:0000313" key="3">
    <source>
        <dbReference type="Proteomes" id="UP000527355"/>
    </source>
</evidence>
<feature type="region of interest" description="Disordered" evidence="1">
    <location>
        <begin position="1"/>
        <end position="99"/>
    </location>
</feature>
<reference evidence="2 3" key="1">
    <citation type="journal article" date="2020" name="Nature">
        <title>Six reference-quality genomes reveal evolution of bat adaptations.</title>
        <authorList>
            <person name="Jebb D."/>
            <person name="Huang Z."/>
            <person name="Pippel M."/>
            <person name="Hughes G.M."/>
            <person name="Lavrichenko K."/>
            <person name="Devanna P."/>
            <person name="Winkler S."/>
            <person name="Jermiin L.S."/>
            <person name="Skirmuntt E.C."/>
            <person name="Katzourakis A."/>
            <person name="Burkitt-Gray L."/>
            <person name="Ray D.A."/>
            <person name="Sullivan K.A.M."/>
            <person name="Roscito J.G."/>
            <person name="Kirilenko B.M."/>
            <person name="Davalos L.M."/>
            <person name="Corthals A.P."/>
            <person name="Power M.L."/>
            <person name="Jones G."/>
            <person name="Ransome R.D."/>
            <person name="Dechmann D.K.N."/>
            <person name="Locatelli A.G."/>
            <person name="Puechmaille S.J."/>
            <person name="Fedrigo O."/>
            <person name="Jarvis E.D."/>
            <person name="Hiller M."/>
            <person name="Vernes S.C."/>
            <person name="Myers E.W."/>
            <person name="Teeling E.C."/>
        </authorList>
    </citation>
    <scope>NUCLEOTIDE SEQUENCE [LARGE SCALE GENOMIC DNA]</scope>
    <source>
        <strain evidence="2">MMyoMyo1</strain>
        <tissue evidence="2">Flight muscle</tissue>
    </source>
</reference>
<evidence type="ECO:0000313" key="2">
    <source>
        <dbReference type="EMBL" id="KAF6378962.1"/>
    </source>
</evidence>
<feature type="compositionally biased region" description="Polar residues" evidence="1">
    <location>
        <begin position="22"/>
        <end position="41"/>
    </location>
</feature>
<dbReference type="Proteomes" id="UP000527355">
    <property type="component" value="Unassembled WGS sequence"/>
</dbReference>
<feature type="compositionally biased region" description="Low complexity" evidence="1">
    <location>
        <begin position="1"/>
        <end position="14"/>
    </location>
</feature>
<evidence type="ECO:0000256" key="1">
    <source>
        <dbReference type="SAM" id="MobiDB-lite"/>
    </source>
</evidence>
<dbReference type="AlphaFoldDB" id="A0A7J7ZXD5"/>
<comment type="caution">
    <text evidence="2">The sequence shown here is derived from an EMBL/GenBank/DDBJ whole genome shotgun (WGS) entry which is preliminary data.</text>
</comment>
<feature type="compositionally biased region" description="Basic and acidic residues" evidence="1">
    <location>
        <begin position="192"/>
        <end position="205"/>
    </location>
</feature>
<name>A0A7J7ZXD5_MYOMY</name>
<feature type="compositionally biased region" description="Polar residues" evidence="1">
    <location>
        <begin position="81"/>
        <end position="98"/>
    </location>
</feature>
<gene>
    <name evidence="2" type="ORF">mMyoMyo1_009835</name>
</gene>
<keyword evidence="3" id="KW-1185">Reference proteome</keyword>
<accession>A0A7J7ZXD5</accession>
<feature type="region of interest" description="Disordered" evidence="1">
    <location>
        <begin position="182"/>
        <end position="208"/>
    </location>
</feature>
<proteinExistence type="predicted"/>
<dbReference type="EMBL" id="JABWUV010000002">
    <property type="protein sequence ID" value="KAF6378962.1"/>
    <property type="molecule type" value="Genomic_DNA"/>
</dbReference>
<feature type="compositionally biased region" description="Low complexity" evidence="1">
    <location>
        <begin position="64"/>
        <end position="75"/>
    </location>
</feature>
<organism evidence="2 3">
    <name type="scientific">Myotis myotis</name>
    <name type="common">Greater mouse-eared bat</name>
    <name type="synonym">Vespertilio myotis</name>
    <dbReference type="NCBI Taxonomy" id="51298"/>
    <lineage>
        <taxon>Eukaryota</taxon>
        <taxon>Metazoa</taxon>
        <taxon>Chordata</taxon>
        <taxon>Craniata</taxon>
        <taxon>Vertebrata</taxon>
        <taxon>Euteleostomi</taxon>
        <taxon>Mammalia</taxon>
        <taxon>Eutheria</taxon>
        <taxon>Laurasiatheria</taxon>
        <taxon>Chiroptera</taxon>
        <taxon>Yangochiroptera</taxon>
        <taxon>Vespertilionidae</taxon>
        <taxon>Myotis</taxon>
    </lineage>
</organism>